<dbReference type="AlphaFoldDB" id="A0A841REE1"/>
<proteinExistence type="predicted"/>
<evidence type="ECO:0000313" key="1">
    <source>
        <dbReference type="EMBL" id="MBB6481209.1"/>
    </source>
</evidence>
<dbReference type="RefSeq" id="WP_184747449.1">
    <property type="nucleotide sequence ID" value="NZ_JACHGJ010000005.1"/>
</dbReference>
<evidence type="ECO:0000313" key="2">
    <source>
        <dbReference type="Proteomes" id="UP000587760"/>
    </source>
</evidence>
<organism evidence="1 2">
    <name type="scientific">Spirochaeta isovalerica</name>
    <dbReference type="NCBI Taxonomy" id="150"/>
    <lineage>
        <taxon>Bacteria</taxon>
        <taxon>Pseudomonadati</taxon>
        <taxon>Spirochaetota</taxon>
        <taxon>Spirochaetia</taxon>
        <taxon>Spirochaetales</taxon>
        <taxon>Spirochaetaceae</taxon>
        <taxon>Spirochaeta</taxon>
    </lineage>
</organism>
<protein>
    <recommendedName>
        <fullName evidence="3">Outer membrane protein beta-barrel domain-containing protein</fullName>
    </recommendedName>
</protein>
<gene>
    <name evidence="1" type="ORF">HNR50_002882</name>
</gene>
<dbReference type="Gene3D" id="2.40.160.70">
    <property type="entry name" value="outer membrane protein from Thermus thermophilus HB27"/>
    <property type="match status" value="1"/>
</dbReference>
<dbReference type="Proteomes" id="UP000587760">
    <property type="component" value="Unassembled WGS sequence"/>
</dbReference>
<reference evidence="1 2" key="1">
    <citation type="submission" date="2020-08" db="EMBL/GenBank/DDBJ databases">
        <title>Genomic Encyclopedia of Type Strains, Phase IV (KMG-IV): sequencing the most valuable type-strain genomes for metagenomic binning, comparative biology and taxonomic classification.</title>
        <authorList>
            <person name="Goeker M."/>
        </authorList>
    </citation>
    <scope>NUCLEOTIDE SEQUENCE [LARGE SCALE GENOMIC DNA]</scope>
    <source>
        <strain evidence="1 2">DSM 2461</strain>
    </source>
</reference>
<accession>A0A841REE1</accession>
<comment type="caution">
    <text evidence="1">The sequence shown here is derived from an EMBL/GenBank/DDBJ whole genome shotgun (WGS) entry which is preliminary data.</text>
</comment>
<sequence>MKKLLVLIIVFVPLNIFSLQLSEELAVGYYNDLGVTLGLRLDDSESDFPLFIQVRSGASYQFEPGNAEEARKIFINDNQGGNIQEYGLSLMVALDAGWKIPVKDNLTAELTVSGLINHYQAHFAFIGNNEAFSVKSTGWGVGLGGGLRMGFSRSRTSISVKAGLEFFPKTRIDAHGTFYYNPDGLDDSPRQDYTYDDADSAINQPFFRPYVQVGFLFPVGS</sequence>
<keyword evidence="2" id="KW-1185">Reference proteome</keyword>
<evidence type="ECO:0008006" key="3">
    <source>
        <dbReference type="Google" id="ProtNLM"/>
    </source>
</evidence>
<dbReference type="EMBL" id="JACHGJ010000005">
    <property type="protein sequence ID" value="MBB6481209.1"/>
    <property type="molecule type" value="Genomic_DNA"/>
</dbReference>
<name>A0A841REE1_9SPIO</name>